<name>A0A1T5CUH3_9FLAO</name>
<evidence type="ECO:0008006" key="3">
    <source>
        <dbReference type="Google" id="ProtNLM"/>
    </source>
</evidence>
<dbReference type="EMBL" id="FUYY01000003">
    <property type="protein sequence ID" value="SKB63119.1"/>
    <property type="molecule type" value="Genomic_DNA"/>
</dbReference>
<dbReference type="CDD" id="cd07812">
    <property type="entry name" value="SRPBCC"/>
    <property type="match status" value="1"/>
</dbReference>
<protein>
    <recommendedName>
        <fullName evidence="3">Polyketide cyclase / dehydrase and lipid transport</fullName>
    </recommendedName>
</protein>
<accession>A0A1T5CUH3</accession>
<dbReference type="STRING" id="241145.SAMN05660776_2247"/>
<proteinExistence type="predicted"/>
<dbReference type="Gene3D" id="3.30.530.20">
    <property type="match status" value="1"/>
</dbReference>
<dbReference type="SUPFAM" id="SSF55961">
    <property type="entry name" value="Bet v1-like"/>
    <property type="match status" value="1"/>
</dbReference>
<dbReference type="Proteomes" id="UP000190230">
    <property type="component" value="Unassembled WGS sequence"/>
</dbReference>
<evidence type="ECO:0000313" key="2">
    <source>
        <dbReference type="Proteomes" id="UP000190230"/>
    </source>
</evidence>
<sequence length="163" mass="19269">MLFILILKNSLDMKYTTEIKIIRPRQEVIAKFSNPDNMKHWQRGFISIEPISGKLGEEGSKNILKYKMGKREIVMEEKIIKNDLPTQFHANYLAKGVYNIQGNFFEETPEDHTLWISHNEFRFSGFMKLMGIFMPGAFRKQSYQYMKDFKSFVENNQSVLNKK</sequence>
<gene>
    <name evidence="1" type="ORF">SAMN05660776_2247</name>
</gene>
<reference evidence="2" key="1">
    <citation type="submission" date="2017-02" db="EMBL/GenBank/DDBJ databases">
        <authorList>
            <person name="Varghese N."/>
            <person name="Submissions S."/>
        </authorList>
    </citation>
    <scope>NUCLEOTIDE SEQUENCE [LARGE SCALE GENOMIC DNA]</scope>
    <source>
        <strain evidence="2">DSM 23405</strain>
    </source>
</reference>
<organism evidence="1 2">
    <name type="scientific">Salegentibacter holothuriorum</name>
    <dbReference type="NCBI Taxonomy" id="241145"/>
    <lineage>
        <taxon>Bacteria</taxon>
        <taxon>Pseudomonadati</taxon>
        <taxon>Bacteroidota</taxon>
        <taxon>Flavobacteriia</taxon>
        <taxon>Flavobacteriales</taxon>
        <taxon>Flavobacteriaceae</taxon>
        <taxon>Salegentibacter</taxon>
    </lineage>
</organism>
<dbReference type="InterPro" id="IPR023393">
    <property type="entry name" value="START-like_dom_sf"/>
</dbReference>
<keyword evidence="2" id="KW-1185">Reference proteome</keyword>
<dbReference type="AlphaFoldDB" id="A0A1T5CUH3"/>
<evidence type="ECO:0000313" key="1">
    <source>
        <dbReference type="EMBL" id="SKB63119.1"/>
    </source>
</evidence>